<evidence type="ECO:0000313" key="9">
    <source>
        <dbReference type="Proteomes" id="UP000774750"/>
    </source>
</evidence>
<evidence type="ECO:0000313" key="8">
    <source>
        <dbReference type="EMBL" id="MBM6921226.1"/>
    </source>
</evidence>
<name>A0A938X6S7_9FIRM</name>
<keyword evidence="2" id="KW-0032">Aminotransferase</keyword>
<dbReference type="NCBIfam" id="TIGR00707">
    <property type="entry name" value="argD"/>
    <property type="match status" value="1"/>
</dbReference>
<dbReference type="Pfam" id="PF00202">
    <property type="entry name" value="Aminotran_3"/>
    <property type="match status" value="1"/>
</dbReference>
<dbReference type="PANTHER" id="PTHR11986">
    <property type="entry name" value="AMINOTRANSFERASE CLASS III"/>
    <property type="match status" value="1"/>
</dbReference>
<dbReference type="Gene3D" id="3.90.1150.10">
    <property type="entry name" value="Aspartate Aminotransferase, domain 1"/>
    <property type="match status" value="1"/>
</dbReference>
<organism evidence="8 9">
    <name type="scientific">Merdimmobilis hominis</name>
    <dbReference type="NCBI Taxonomy" id="2897707"/>
    <lineage>
        <taxon>Bacteria</taxon>
        <taxon>Bacillati</taxon>
        <taxon>Bacillota</taxon>
        <taxon>Clostridia</taxon>
        <taxon>Eubacteriales</taxon>
        <taxon>Oscillospiraceae</taxon>
        <taxon>Merdimmobilis</taxon>
    </lineage>
</organism>
<dbReference type="AlphaFoldDB" id="A0A938X6S7"/>
<keyword evidence="5 7" id="KW-0663">Pyridoxal phosphate</keyword>
<dbReference type="FunFam" id="3.40.640.10:FF:000004">
    <property type="entry name" value="Acetylornithine aminotransferase"/>
    <property type="match status" value="1"/>
</dbReference>
<dbReference type="InterPro" id="IPR005814">
    <property type="entry name" value="Aminotrans_3"/>
</dbReference>
<evidence type="ECO:0000256" key="5">
    <source>
        <dbReference type="ARBA" id="ARBA00022898"/>
    </source>
</evidence>
<dbReference type="RefSeq" id="WP_204446945.1">
    <property type="nucleotide sequence ID" value="NZ_JACJKY010000013.1"/>
</dbReference>
<protein>
    <submittedName>
        <fullName evidence="8">Acetylornithine/succinylornithine family transaminase</fullName>
    </submittedName>
</protein>
<reference evidence="8" key="2">
    <citation type="journal article" date="2021" name="Sci. Rep.">
        <title>The distribution of antibiotic resistance genes in chicken gut microbiota commensals.</title>
        <authorList>
            <person name="Juricova H."/>
            <person name="Matiasovicova J."/>
            <person name="Kubasova T."/>
            <person name="Cejkova D."/>
            <person name="Rychlik I."/>
        </authorList>
    </citation>
    <scope>NUCLEOTIDE SEQUENCE</scope>
    <source>
        <strain evidence="8">An559</strain>
    </source>
</reference>
<comment type="caution">
    <text evidence="8">The sequence shown here is derived from an EMBL/GenBank/DDBJ whole genome shotgun (WGS) entry which is preliminary data.</text>
</comment>
<dbReference type="InterPro" id="IPR050103">
    <property type="entry name" value="Class-III_PLP-dep_AT"/>
</dbReference>
<evidence type="ECO:0000256" key="2">
    <source>
        <dbReference type="ARBA" id="ARBA00022576"/>
    </source>
</evidence>
<dbReference type="InterPro" id="IPR049704">
    <property type="entry name" value="Aminotrans_3_PPA_site"/>
</dbReference>
<proteinExistence type="inferred from homology"/>
<dbReference type="GO" id="GO:0042802">
    <property type="term" value="F:identical protein binding"/>
    <property type="evidence" value="ECO:0007669"/>
    <property type="project" value="TreeGrafter"/>
</dbReference>
<dbReference type="InterPro" id="IPR015421">
    <property type="entry name" value="PyrdxlP-dep_Trfase_major"/>
</dbReference>
<accession>A0A938X6S7</accession>
<dbReference type="GO" id="GO:0008483">
    <property type="term" value="F:transaminase activity"/>
    <property type="evidence" value="ECO:0007669"/>
    <property type="project" value="UniProtKB-KW"/>
</dbReference>
<dbReference type="Gene3D" id="3.40.640.10">
    <property type="entry name" value="Type I PLP-dependent aspartate aminotransferase-like (Major domain)"/>
    <property type="match status" value="1"/>
</dbReference>
<evidence type="ECO:0000256" key="4">
    <source>
        <dbReference type="ARBA" id="ARBA00022679"/>
    </source>
</evidence>
<dbReference type="GO" id="GO:0030170">
    <property type="term" value="F:pyridoxal phosphate binding"/>
    <property type="evidence" value="ECO:0007669"/>
    <property type="project" value="InterPro"/>
</dbReference>
<evidence type="ECO:0000256" key="6">
    <source>
        <dbReference type="ARBA" id="ARBA00029440"/>
    </source>
</evidence>
<keyword evidence="3" id="KW-0028">Amino-acid biosynthesis</keyword>
<evidence type="ECO:0000256" key="1">
    <source>
        <dbReference type="ARBA" id="ARBA00001933"/>
    </source>
</evidence>
<dbReference type="InterPro" id="IPR015424">
    <property type="entry name" value="PyrdxlP-dep_Trfase"/>
</dbReference>
<sequence>MNIFELDRQYIMGTYRRQNLCIKQGSGAVCTDESGKEYIDLGSGIGVNSLGYCDKEWADAVSKQAHTLQHTSNLYYSAPDAELAQMLCEKTGYQKVLFQNSGAEANECAIKIARKYSADCYGEQACRNRILTLVNSFHGRTVTTLAATGQDVFHTHFYPFTEGFSYAPANDFDAVKAVLAQGGFCAVMFEPVQGEGGVMELDADFLKEVADYCAAHDLLLIADEVQTGMGRTGTLLACEQLGVKPDVVTLAKGLGGGLPIGAVLANEKTCNVLSYGDHGTTFGGNPVVCAGAKVVVSRVSDPSFLLEVQKKGVFLKRKLLACEEVTGVSGLGMMLGISLKTKEAAKVCAQCIEAGVIVLTAKNKIRLLPPLSISWEELTEGVERLISVLNA</sequence>
<dbReference type="PANTHER" id="PTHR11986:SF79">
    <property type="entry name" value="ACETYLORNITHINE AMINOTRANSFERASE, MITOCHONDRIAL"/>
    <property type="match status" value="1"/>
</dbReference>
<evidence type="ECO:0000256" key="3">
    <source>
        <dbReference type="ARBA" id="ARBA00022605"/>
    </source>
</evidence>
<dbReference type="SUPFAM" id="SSF53383">
    <property type="entry name" value="PLP-dependent transferases"/>
    <property type="match status" value="1"/>
</dbReference>
<dbReference type="GO" id="GO:0006526">
    <property type="term" value="P:L-arginine biosynthetic process"/>
    <property type="evidence" value="ECO:0007669"/>
    <property type="project" value="UniProtKB-ARBA"/>
</dbReference>
<dbReference type="PIRSF" id="PIRSF000521">
    <property type="entry name" value="Transaminase_4ab_Lys_Orn"/>
    <property type="match status" value="1"/>
</dbReference>
<reference evidence="8" key="1">
    <citation type="submission" date="2020-08" db="EMBL/GenBank/DDBJ databases">
        <authorList>
            <person name="Cejkova D."/>
            <person name="Kubasova T."/>
            <person name="Jahodarova E."/>
            <person name="Rychlik I."/>
        </authorList>
    </citation>
    <scope>NUCLEOTIDE SEQUENCE</scope>
    <source>
        <strain evidence="8">An559</strain>
    </source>
</reference>
<keyword evidence="9" id="KW-1185">Reference proteome</keyword>
<dbReference type="InterPro" id="IPR015422">
    <property type="entry name" value="PyrdxlP-dep_Trfase_small"/>
</dbReference>
<dbReference type="PROSITE" id="PS00600">
    <property type="entry name" value="AA_TRANSFER_CLASS_3"/>
    <property type="match status" value="1"/>
</dbReference>
<evidence type="ECO:0000256" key="7">
    <source>
        <dbReference type="RuleBase" id="RU003560"/>
    </source>
</evidence>
<comment type="pathway">
    <text evidence="6">Amino-acid biosynthesis.</text>
</comment>
<comment type="similarity">
    <text evidence="7">Belongs to the class-III pyridoxal-phosphate-dependent aminotransferase family.</text>
</comment>
<gene>
    <name evidence="8" type="ORF">H6A12_08675</name>
</gene>
<dbReference type="NCBIfam" id="NF002325">
    <property type="entry name" value="PRK01278.1"/>
    <property type="match status" value="1"/>
</dbReference>
<comment type="cofactor">
    <cofactor evidence="1">
        <name>pyridoxal 5'-phosphate</name>
        <dbReference type="ChEBI" id="CHEBI:597326"/>
    </cofactor>
</comment>
<dbReference type="CDD" id="cd00610">
    <property type="entry name" value="OAT_like"/>
    <property type="match status" value="1"/>
</dbReference>
<dbReference type="Proteomes" id="UP000774750">
    <property type="component" value="Unassembled WGS sequence"/>
</dbReference>
<dbReference type="InterPro" id="IPR004636">
    <property type="entry name" value="AcOrn/SuccOrn_fam"/>
</dbReference>
<keyword evidence="4" id="KW-0808">Transferase</keyword>
<dbReference type="EMBL" id="JACJKY010000013">
    <property type="protein sequence ID" value="MBM6921226.1"/>
    <property type="molecule type" value="Genomic_DNA"/>
</dbReference>